<dbReference type="Proteomes" id="UP000266669">
    <property type="component" value="Unassembled WGS sequence"/>
</dbReference>
<name>A0A8B3CJM8_9LEPT</name>
<dbReference type="RefSeq" id="WP_118983998.1">
    <property type="nucleotide sequence ID" value="NZ_QHCS01000010.1"/>
</dbReference>
<proteinExistence type="predicted"/>
<dbReference type="EMBL" id="QHCS01000010">
    <property type="protein sequence ID" value="RHX83271.1"/>
    <property type="molecule type" value="Genomic_DNA"/>
</dbReference>
<dbReference type="AlphaFoldDB" id="A0A8B3CJM8"/>
<reference evidence="2" key="1">
    <citation type="submission" date="2018-05" db="EMBL/GenBank/DDBJ databases">
        <title>Leptospira yasudae sp. nov. and Leptospira stimsonii sp. nov., two pathogenic species of the genus Leptospira isolated from environmental sources.</title>
        <authorList>
            <person name="Casanovas-Massana A."/>
            <person name="Hamond C."/>
            <person name="Santos L.A."/>
            <person name="Hacker K.P."/>
            <person name="Balassiano I."/>
            <person name="Medeiros M.A."/>
            <person name="Reis M.G."/>
            <person name="Ko A.I."/>
            <person name="Wunder E.A."/>
        </authorList>
    </citation>
    <scope>NUCLEOTIDE SEQUENCE [LARGE SCALE GENOMIC DNA]</scope>
    <source>
        <strain evidence="2">AMB6-RJ</strain>
    </source>
</reference>
<comment type="caution">
    <text evidence="1">The sequence shown here is derived from an EMBL/GenBank/DDBJ whole genome shotgun (WGS) entry which is preliminary data.</text>
</comment>
<gene>
    <name evidence="1" type="ORF">DLM78_22465</name>
</gene>
<sequence length="118" mass="13491">MENLLSPLSSSALSETKKADSSQLEILLTEYRFLKSPLSPALYKCSYIPGLTVEVGEVVLFKEKGLLFYFTDSLDIVRDVLATLLDNWESRSELDIQRPFSCFEVVSEMFQNQKELKK</sequence>
<accession>A0A8B3CJM8</accession>
<evidence type="ECO:0000313" key="1">
    <source>
        <dbReference type="EMBL" id="RHX83271.1"/>
    </source>
</evidence>
<evidence type="ECO:0000313" key="2">
    <source>
        <dbReference type="Proteomes" id="UP000266669"/>
    </source>
</evidence>
<organism evidence="1 2">
    <name type="scientific">Leptospira stimsonii</name>
    <dbReference type="NCBI Taxonomy" id="2202203"/>
    <lineage>
        <taxon>Bacteria</taxon>
        <taxon>Pseudomonadati</taxon>
        <taxon>Spirochaetota</taxon>
        <taxon>Spirochaetia</taxon>
        <taxon>Leptospirales</taxon>
        <taxon>Leptospiraceae</taxon>
        <taxon>Leptospira</taxon>
    </lineage>
</organism>
<protein>
    <submittedName>
        <fullName evidence="1">Uncharacterized protein</fullName>
    </submittedName>
</protein>